<organism evidence="2 3">
    <name type="scientific">Candidula unifasciata</name>
    <dbReference type="NCBI Taxonomy" id="100452"/>
    <lineage>
        <taxon>Eukaryota</taxon>
        <taxon>Metazoa</taxon>
        <taxon>Spiralia</taxon>
        <taxon>Lophotrochozoa</taxon>
        <taxon>Mollusca</taxon>
        <taxon>Gastropoda</taxon>
        <taxon>Heterobranchia</taxon>
        <taxon>Euthyneura</taxon>
        <taxon>Panpulmonata</taxon>
        <taxon>Eupulmonata</taxon>
        <taxon>Stylommatophora</taxon>
        <taxon>Helicina</taxon>
        <taxon>Helicoidea</taxon>
        <taxon>Geomitridae</taxon>
        <taxon>Candidula</taxon>
    </lineage>
</organism>
<dbReference type="EMBL" id="CAJHNH020005757">
    <property type="protein sequence ID" value="CAG5132924.1"/>
    <property type="molecule type" value="Genomic_DNA"/>
</dbReference>
<feature type="compositionally biased region" description="Basic residues" evidence="1">
    <location>
        <begin position="86"/>
        <end position="137"/>
    </location>
</feature>
<name>A0A8S3ZUM3_9EUPU</name>
<evidence type="ECO:0000313" key="2">
    <source>
        <dbReference type="EMBL" id="CAG5132924.1"/>
    </source>
</evidence>
<keyword evidence="3" id="KW-1185">Reference proteome</keyword>
<dbReference type="OrthoDB" id="6160898at2759"/>
<protein>
    <recommendedName>
        <fullName evidence="4">H15 domain-containing protein</fullName>
    </recommendedName>
</protein>
<sequence>MNRSLKNVKRDVVNAVIALKNRNGTTVRDIRDYLLSQGKISCHDDIKPAVMAALKSKDLSRPQPRSSFLFWGGGGNKKSPGAMSSVRKHRRRSGSRRRRRRSGGKGRKRFRRRRGRRSRRRRRGRARHRRMVVTTKRQRHRLADTFRGKLGRKLLKACGIRGEKKKLVVFCARRKK</sequence>
<reference evidence="2" key="1">
    <citation type="submission" date="2021-04" db="EMBL/GenBank/DDBJ databases">
        <authorList>
            <consortium name="Molecular Ecology Group"/>
        </authorList>
    </citation>
    <scope>NUCLEOTIDE SEQUENCE</scope>
</reference>
<dbReference type="Proteomes" id="UP000678393">
    <property type="component" value="Unassembled WGS sequence"/>
</dbReference>
<dbReference type="AlphaFoldDB" id="A0A8S3ZUM3"/>
<evidence type="ECO:0008006" key="4">
    <source>
        <dbReference type="Google" id="ProtNLM"/>
    </source>
</evidence>
<accession>A0A8S3ZUM3</accession>
<proteinExistence type="predicted"/>
<evidence type="ECO:0000313" key="3">
    <source>
        <dbReference type="Proteomes" id="UP000678393"/>
    </source>
</evidence>
<feature type="region of interest" description="Disordered" evidence="1">
    <location>
        <begin position="56"/>
        <end position="137"/>
    </location>
</feature>
<gene>
    <name evidence="2" type="ORF">CUNI_LOCUS18482</name>
</gene>
<comment type="caution">
    <text evidence="2">The sequence shown here is derived from an EMBL/GenBank/DDBJ whole genome shotgun (WGS) entry which is preliminary data.</text>
</comment>
<evidence type="ECO:0000256" key="1">
    <source>
        <dbReference type="SAM" id="MobiDB-lite"/>
    </source>
</evidence>